<keyword evidence="1" id="KW-0479">Metal-binding</keyword>
<keyword evidence="1" id="KW-0863">Zinc-finger</keyword>
<dbReference type="AlphaFoldDB" id="A0A2H5PVT7"/>
<dbReference type="GO" id="GO:0005634">
    <property type="term" value="C:nucleus"/>
    <property type="evidence" value="ECO:0007669"/>
    <property type="project" value="UniProtKB-SubCell"/>
</dbReference>
<comment type="subcellular location">
    <subcellularLocation>
        <location evidence="1">Nucleus</location>
    </subcellularLocation>
</comment>
<dbReference type="InterPro" id="IPR031052">
    <property type="entry name" value="FHY3/FAR1"/>
</dbReference>
<comment type="caution">
    <text evidence="2">The sequence shown here is derived from an EMBL/GenBank/DDBJ whole genome shotgun (WGS) entry which is preliminary data.</text>
</comment>
<dbReference type="Proteomes" id="UP000236630">
    <property type="component" value="Unassembled WGS sequence"/>
</dbReference>
<sequence>MDRLMDRQQEGEGKDNFDSCEGHPVLITHLKMYERQAAKRYTRAMFRLVRDELEKERLVMTVIGGRDVMSTTYHVRHFEVFGKEVKMVITKPTNTVCCCCKLFETIGIPCSYTFVVLKAENITKIPGSMILSRWTKDAKIMDHGSLETCSTISHYMIKEAGVGLIFSSC</sequence>
<evidence type="ECO:0000313" key="3">
    <source>
        <dbReference type="Proteomes" id="UP000236630"/>
    </source>
</evidence>
<comment type="similarity">
    <text evidence="1">Belongs to the FHY3/FAR1 family.</text>
</comment>
<dbReference type="STRING" id="55188.A0A2H5PVT7"/>
<keyword evidence="1" id="KW-0862">Zinc</keyword>
<organism evidence="2 3">
    <name type="scientific">Citrus unshiu</name>
    <name type="common">Satsuma mandarin</name>
    <name type="synonym">Citrus nobilis var. unshiu</name>
    <dbReference type="NCBI Taxonomy" id="55188"/>
    <lineage>
        <taxon>Eukaryota</taxon>
        <taxon>Viridiplantae</taxon>
        <taxon>Streptophyta</taxon>
        <taxon>Embryophyta</taxon>
        <taxon>Tracheophyta</taxon>
        <taxon>Spermatophyta</taxon>
        <taxon>Magnoliopsida</taxon>
        <taxon>eudicotyledons</taxon>
        <taxon>Gunneridae</taxon>
        <taxon>Pentapetalae</taxon>
        <taxon>rosids</taxon>
        <taxon>malvids</taxon>
        <taxon>Sapindales</taxon>
        <taxon>Rutaceae</taxon>
        <taxon>Aurantioideae</taxon>
        <taxon>Citrus</taxon>
    </lineage>
</organism>
<name>A0A2H5PVT7_CITUN</name>
<dbReference type="EMBL" id="BDQV01000138">
    <property type="protein sequence ID" value="GAY56466.1"/>
    <property type="molecule type" value="Genomic_DNA"/>
</dbReference>
<proteinExistence type="inferred from homology"/>
<gene>
    <name evidence="2" type="ORF">CUMW_172120</name>
</gene>
<protein>
    <recommendedName>
        <fullName evidence="1">Protein FAR1-RELATED SEQUENCE</fullName>
    </recommendedName>
</protein>
<evidence type="ECO:0000313" key="2">
    <source>
        <dbReference type="EMBL" id="GAY56466.1"/>
    </source>
</evidence>
<evidence type="ECO:0000256" key="1">
    <source>
        <dbReference type="RuleBase" id="RU367018"/>
    </source>
</evidence>
<keyword evidence="1" id="KW-0539">Nucleus</keyword>
<dbReference type="GO" id="GO:0008270">
    <property type="term" value="F:zinc ion binding"/>
    <property type="evidence" value="ECO:0007669"/>
    <property type="project" value="UniProtKB-UniRule"/>
</dbReference>
<comment type="function">
    <text evidence="1">Putative transcription activator involved in regulating light control of development.</text>
</comment>
<dbReference type="PANTHER" id="PTHR31669:SF251">
    <property type="entry name" value="PROTEIN FAR1-RELATED SEQUENCE"/>
    <property type="match status" value="1"/>
</dbReference>
<accession>A0A2H5PVT7</accession>
<reference evidence="2 3" key="1">
    <citation type="journal article" date="2017" name="Front. Genet.">
        <title>Draft sequencing of the heterozygous diploid genome of Satsuma (Citrus unshiu Marc.) using a hybrid assembly approach.</title>
        <authorList>
            <person name="Shimizu T."/>
            <person name="Tanizawa Y."/>
            <person name="Mochizuki T."/>
            <person name="Nagasaki H."/>
            <person name="Yoshioka T."/>
            <person name="Toyoda A."/>
            <person name="Fujiyama A."/>
            <person name="Kaminuma E."/>
            <person name="Nakamura Y."/>
        </authorList>
    </citation>
    <scope>NUCLEOTIDE SEQUENCE [LARGE SCALE GENOMIC DNA]</scope>
    <source>
        <strain evidence="3">cv. Miyagawa wase</strain>
    </source>
</reference>
<keyword evidence="3" id="KW-1185">Reference proteome</keyword>
<dbReference type="PANTHER" id="PTHR31669">
    <property type="entry name" value="PROTEIN FAR1-RELATED SEQUENCE 10-RELATED"/>
    <property type="match status" value="1"/>
</dbReference>
<dbReference type="GO" id="GO:0006355">
    <property type="term" value="P:regulation of DNA-templated transcription"/>
    <property type="evidence" value="ECO:0007669"/>
    <property type="project" value="UniProtKB-UniRule"/>
</dbReference>